<dbReference type="Proteomes" id="UP001430953">
    <property type="component" value="Unassembled WGS sequence"/>
</dbReference>
<comment type="caution">
    <text evidence="1">The sequence shown here is derived from an EMBL/GenBank/DDBJ whole genome shotgun (WGS) entry which is preliminary data.</text>
</comment>
<accession>A0AAW2GGV4</accession>
<dbReference type="AlphaFoldDB" id="A0AAW2GGV4"/>
<evidence type="ECO:0000313" key="2">
    <source>
        <dbReference type="Proteomes" id="UP001430953"/>
    </source>
</evidence>
<proteinExistence type="predicted"/>
<gene>
    <name evidence="1" type="ORF">PUN28_004684</name>
</gene>
<reference evidence="1 2" key="1">
    <citation type="submission" date="2023-03" db="EMBL/GenBank/DDBJ databases">
        <title>High recombination rates correlate with genetic variation in Cardiocondyla obscurior ants.</title>
        <authorList>
            <person name="Errbii M."/>
        </authorList>
    </citation>
    <scope>NUCLEOTIDE SEQUENCE [LARGE SCALE GENOMIC DNA]</scope>
    <source>
        <strain evidence="1">Alpha-2009</strain>
        <tissue evidence="1">Whole body</tissue>
    </source>
</reference>
<name>A0AAW2GGV4_9HYME</name>
<sequence>MHTAPSLRTDALEATDFVSTSRAIQARIRRAVIDIDFTGRSSVALATVADKSVVEIYAAVGADRTARIALTFIDFRLALQANEAGSAFANEALQLQARSLGTIIGVNFTALTFPSWQTVAFVTTLLKRYASRAVIARISASRARINLQKNKKKKKYVIKYLTFMGKMLFNRIKIYLTC</sequence>
<organism evidence="1 2">
    <name type="scientific">Cardiocondyla obscurior</name>
    <dbReference type="NCBI Taxonomy" id="286306"/>
    <lineage>
        <taxon>Eukaryota</taxon>
        <taxon>Metazoa</taxon>
        <taxon>Ecdysozoa</taxon>
        <taxon>Arthropoda</taxon>
        <taxon>Hexapoda</taxon>
        <taxon>Insecta</taxon>
        <taxon>Pterygota</taxon>
        <taxon>Neoptera</taxon>
        <taxon>Endopterygota</taxon>
        <taxon>Hymenoptera</taxon>
        <taxon>Apocrita</taxon>
        <taxon>Aculeata</taxon>
        <taxon>Formicoidea</taxon>
        <taxon>Formicidae</taxon>
        <taxon>Myrmicinae</taxon>
        <taxon>Cardiocondyla</taxon>
    </lineage>
</organism>
<keyword evidence="2" id="KW-1185">Reference proteome</keyword>
<dbReference type="EMBL" id="JADYXP020000004">
    <property type="protein sequence ID" value="KAL0125790.1"/>
    <property type="molecule type" value="Genomic_DNA"/>
</dbReference>
<evidence type="ECO:0000313" key="1">
    <source>
        <dbReference type="EMBL" id="KAL0125790.1"/>
    </source>
</evidence>
<protein>
    <submittedName>
        <fullName evidence="1">Uncharacterized protein</fullName>
    </submittedName>
</protein>